<gene>
    <name evidence="2" type="ORF">Tci_913250</name>
</gene>
<sequence>HRAPRSGTRRHPPLRPLAASGRRRTFATVGIAAGAARVSGARLCRYRWPGMAAGSTSARFATAQRIARAGRRTTALHLARRRTHAHQGPLRPEPAQTGASSTG</sequence>
<name>A0A699W8Y3_TANCI</name>
<evidence type="ECO:0000256" key="1">
    <source>
        <dbReference type="SAM" id="MobiDB-lite"/>
    </source>
</evidence>
<organism evidence="2">
    <name type="scientific">Tanacetum cinerariifolium</name>
    <name type="common">Dalmatian daisy</name>
    <name type="synonym">Chrysanthemum cinerariifolium</name>
    <dbReference type="NCBI Taxonomy" id="118510"/>
    <lineage>
        <taxon>Eukaryota</taxon>
        <taxon>Viridiplantae</taxon>
        <taxon>Streptophyta</taxon>
        <taxon>Embryophyta</taxon>
        <taxon>Tracheophyta</taxon>
        <taxon>Spermatophyta</taxon>
        <taxon>Magnoliopsida</taxon>
        <taxon>eudicotyledons</taxon>
        <taxon>Gunneridae</taxon>
        <taxon>Pentapetalae</taxon>
        <taxon>asterids</taxon>
        <taxon>campanulids</taxon>
        <taxon>Asterales</taxon>
        <taxon>Asteraceae</taxon>
        <taxon>Asteroideae</taxon>
        <taxon>Anthemideae</taxon>
        <taxon>Anthemidinae</taxon>
        <taxon>Tanacetum</taxon>
    </lineage>
</organism>
<protein>
    <submittedName>
        <fullName evidence="2">Uncharacterized protein</fullName>
    </submittedName>
</protein>
<accession>A0A699W8Y3</accession>
<proteinExistence type="predicted"/>
<feature type="compositionally biased region" description="Basic residues" evidence="1">
    <location>
        <begin position="1"/>
        <end position="13"/>
    </location>
</feature>
<feature type="non-terminal residue" evidence="2">
    <location>
        <position position="1"/>
    </location>
</feature>
<dbReference type="EMBL" id="BKCJ011549404">
    <property type="protein sequence ID" value="GFD41281.1"/>
    <property type="molecule type" value="Genomic_DNA"/>
</dbReference>
<feature type="region of interest" description="Disordered" evidence="1">
    <location>
        <begin position="1"/>
        <end position="21"/>
    </location>
</feature>
<feature type="region of interest" description="Disordered" evidence="1">
    <location>
        <begin position="79"/>
        <end position="103"/>
    </location>
</feature>
<dbReference type="AlphaFoldDB" id="A0A699W8Y3"/>
<reference evidence="2" key="1">
    <citation type="journal article" date="2019" name="Sci. Rep.">
        <title>Draft genome of Tanacetum cinerariifolium, the natural source of mosquito coil.</title>
        <authorList>
            <person name="Yamashiro T."/>
            <person name="Shiraishi A."/>
            <person name="Satake H."/>
            <person name="Nakayama K."/>
        </authorList>
    </citation>
    <scope>NUCLEOTIDE SEQUENCE</scope>
</reference>
<comment type="caution">
    <text evidence="2">The sequence shown here is derived from an EMBL/GenBank/DDBJ whole genome shotgun (WGS) entry which is preliminary data.</text>
</comment>
<evidence type="ECO:0000313" key="2">
    <source>
        <dbReference type="EMBL" id="GFD41281.1"/>
    </source>
</evidence>